<feature type="domain" description="Exoribonuclease phosphorolytic" evidence="11">
    <location>
        <begin position="211"/>
        <end position="275"/>
    </location>
</feature>
<comment type="subcellular location">
    <subcellularLocation>
        <location evidence="1">Cytoplasm</location>
    </subcellularLocation>
    <subcellularLocation>
        <location evidence="2">Nucleus</location>
        <location evidence="2">Nucleolus</location>
    </subcellularLocation>
</comment>
<evidence type="ECO:0000256" key="4">
    <source>
        <dbReference type="ARBA" id="ARBA00022490"/>
    </source>
</evidence>
<dbReference type="Proteomes" id="UP001212841">
    <property type="component" value="Unassembled WGS sequence"/>
</dbReference>
<dbReference type="GO" id="GO:0016075">
    <property type="term" value="P:rRNA catabolic process"/>
    <property type="evidence" value="ECO:0007669"/>
    <property type="project" value="TreeGrafter"/>
</dbReference>
<comment type="similarity">
    <text evidence="3">Belongs to the RNase PH family.</text>
</comment>
<feature type="domain" description="Exoribonuclease phosphorolytic" evidence="10">
    <location>
        <begin position="51"/>
        <end position="185"/>
    </location>
</feature>
<evidence type="ECO:0000256" key="1">
    <source>
        <dbReference type="ARBA" id="ARBA00004496"/>
    </source>
</evidence>
<evidence type="ECO:0000256" key="5">
    <source>
        <dbReference type="ARBA" id="ARBA00022552"/>
    </source>
</evidence>
<keyword evidence="8" id="KW-0539">Nucleus</keyword>
<dbReference type="GO" id="GO:0034475">
    <property type="term" value="P:U4 snRNA 3'-end processing"/>
    <property type="evidence" value="ECO:0007669"/>
    <property type="project" value="TreeGrafter"/>
</dbReference>
<keyword evidence="5" id="KW-0698">rRNA processing</keyword>
<dbReference type="GO" id="GO:0035925">
    <property type="term" value="F:mRNA 3'-UTR AU-rich region binding"/>
    <property type="evidence" value="ECO:0007669"/>
    <property type="project" value="TreeGrafter"/>
</dbReference>
<dbReference type="SUPFAM" id="SSF55666">
    <property type="entry name" value="Ribonuclease PH domain 2-like"/>
    <property type="match status" value="1"/>
</dbReference>
<proteinExistence type="inferred from homology"/>
<dbReference type="GO" id="GO:0000177">
    <property type="term" value="C:cytoplasmic exosome (RNase complex)"/>
    <property type="evidence" value="ECO:0007669"/>
    <property type="project" value="TreeGrafter"/>
</dbReference>
<dbReference type="InterPro" id="IPR020568">
    <property type="entry name" value="Ribosomal_Su5_D2-typ_SF"/>
</dbReference>
<name>A0AAD5SH55_9FUNG</name>
<dbReference type="CDD" id="cd11369">
    <property type="entry name" value="RNase_PH_RRP43"/>
    <property type="match status" value="1"/>
</dbReference>
<keyword evidence="6" id="KW-0271">Exosome</keyword>
<evidence type="ECO:0000256" key="8">
    <source>
        <dbReference type="ARBA" id="ARBA00023242"/>
    </source>
</evidence>
<dbReference type="GO" id="GO:0034473">
    <property type="term" value="P:U1 snRNA 3'-end processing"/>
    <property type="evidence" value="ECO:0007669"/>
    <property type="project" value="TreeGrafter"/>
</dbReference>
<keyword evidence="13" id="KW-1185">Reference proteome</keyword>
<dbReference type="InterPro" id="IPR001247">
    <property type="entry name" value="ExoRNase_PH_dom1"/>
</dbReference>
<reference evidence="12" key="1">
    <citation type="submission" date="2020-05" db="EMBL/GenBank/DDBJ databases">
        <title>Phylogenomic resolution of chytrid fungi.</title>
        <authorList>
            <person name="Stajich J.E."/>
            <person name="Amses K."/>
            <person name="Simmons R."/>
            <person name="Seto K."/>
            <person name="Myers J."/>
            <person name="Bonds A."/>
            <person name="Quandt C.A."/>
            <person name="Barry K."/>
            <person name="Liu P."/>
            <person name="Grigoriev I."/>
            <person name="Longcore J.E."/>
            <person name="James T.Y."/>
        </authorList>
    </citation>
    <scope>NUCLEOTIDE SEQUENCE</scope>
    <source>
        <strain evidence="12">JEL0318</strain>
    </source>
</reference>
<dbReference type="GO" id="GO:0034476">
    <property type="term" value="P:U5 snRNA 3'-end processing"/>
    <property type="evidence" value="ECO:0007669"/>
    <property type="project" value="TreeGrafter"/>
</dbReference>
<dbReference type="InterPro" id="IPR036345">
    <property type="entry name" value="ExoRNase_PH_dom2_sf"/>
</dbReference>
<evidence type="ECO:0000259" key="11">
    <source>
        <dbReference type="Pfam" id="PF03725"/>
    </source>
</evidence>
<evidence type="ECO:0000256" key="9">
    <source>
        <dbReference type="ARBA" id="ARBA00030617"/>
    </source>
</evidence>
<dbReference type="Gene3D" id="3.30.230.70">
    <property type="entry name" value="GHMP Kinase, N-terminal domain"/>
    <property type="match status" value="1"/>
</dbReference>
<dbReference type="Pfam" id="PF03725">
    <property type="entry name" value="RNase_PH_C"/>
    <property type="match status" value="1"/>
</dbReference>
<gene>
    <name evidence="12" type="ORF">HK097_002066</name>
</gene>
<evidence type="ECO:0000256" key="6">
    <source>
        <dbReference type="ARBA" id="ARBA00022835"/>
    </source>
</evidence>
<keyword evidence="4" id="KW-0963">Cytoplasm</keyword>
<evidence type="ECO:0000256" key="3">
    <source>
        <dbReference type="ARBA" id="ARBA00006678"/>
    </source>
</evidence>
<dbReference type="InterPro" id="IPR015847">
    <property type="entry name" value="ExoRNase_PH_dom2"/>
</dbReference>
<evidence type="ECO:0000313" key="13">
    <source>
        <dbReference type="Proteomes" id="UP001212841"/>
    </source>
</evidence>
<evidence type="ECO:0000313" key="12">
    <source>
        <dbReference type="EMBL" id="KAJ3054343.1"/>
    </source>
</evidence>
<dbReference type="FunFam" id="3.30.230.70:FF:000017">
    <property type="entry name" value="Exosome complex component Rrp42"/>
    <property type="match status" value="1"/>
</dbReference>
<sequence>MDIDTAADATTNGASHFTLDADTFRKIHPAEYNRRFISQGVRADGRPLQRFRKANVNVGSITTANGSSMVRLGNTTVICGIKAEVTEPTPEAPRAGFLVPNLDLPALCSPQFRPGPPGELAQTISEYINQICTSTNLLNLDDLCIASGQAVWVLHADILCLNYEGNALDAALAALIAALWNVRLPKSTYDELEGTVRAAATNTIPLVLNRLPLAATFGVFDAQHLIADPTDQEEPLLSSQLAIVVDQEDNLCGILKEGSAMDRERMVECIGLARNRAQALRRLIDEALAKADAS</sequence>
<dbReference type="SUPFAM" id="SSF54211">
    <property type="entry name" value="Ribosomal protein S5 domain 2-like"/>
    <property type="match status" value="1"/>
</dbReference>
<keyword evidence="7" id="KW-0694">RNA-binding</keyword>
<evidence type="ECO:0000259" key="10">
    <source>
        <dbReference type="Pfam" id="PF01138"/>
    </source>
</evidence>
<dbReference type="InterPro" id="IPR050590">
    <property type="entry name" value="Exosome_comp_Rrp42_subfam"/>
</dbReference>
<dbReference type="EMBL" id="JADGJD010000143">
    <property type="protein sequence ID" value="KAJ3054343.1"/>
    <property type="molecule type" value="Genomic_DNA"/>
</dbReference>
<dbReference type="GO" id="GO:0000176">
    <property type="term" value="C:nuclear exosome (RNase complex)"/>
    <property type="evidence" value="ECO:0007669"/>
    <property type="project" value="TreeGrafter"/>
</dbReference>
<dbReference type="GO" id="GO:0071038">
    <property type="term" value="P:TRAMP-dependent tRNA surveillance pathway"/>
    <property type="evidence" value="ECO:0007669"/>
    <property type="project" value="TreeGrafter"/>
</dbReference>
<protein>
    <recommendedName>
        <fullName evidence="9">Ribosomal RNA-processing protein 43</fullName>
    </recommendedName>
</protein>
<evidence type="ECO:0000256" key="7">
    <source>
        <dbReference type="ARBA" id="ARBA00022884"/>
    </source>
</evidence>
<dbReference type="PANTHER" id="PTHR11097">
    <property type="entry name" value="EXOSOME COMPLEX EXONUCLEASE RIBOSOMAL RNA PROCESSING PROTEIN"/>
    <property type="match status" value="1"/>
</dbReference>
<dbReference type="GO" id="GO:0000467">
    <property type="term" value="P:exonucleolytic trimming to generate mature 3'-end of 5.8S rRNA from tricistronic rRNA transcript (SSU-rRNA, 5.8S rRNA, LSU-rRNA)"/>
    <property type="evidence" value="ECO:0007669"/>
    <property type="project" value="TreeGrafter"/>
</dbReference>
<dbReference type="GO" id="GO:0005730">
    <property type="term" value="C:nucleolus"/>
    <property type="evidence" value="ECO:0007669"/>
    <property type="project" value="UniProtKB-SubCell"/>
</dbReference>
<dbReference type="GO" id="GO:0071028">
    <property type="term" value="P:nuclear mRNA surveillance"/>
    <property type="evidence" value="ECO:0007669"/>
    <property type="project" value="TreeGrafter"/>
</dbReference>
<dbReference type="GO" id="GO:0071035">
    <property type="term" value="P:nuclear polyadenylation-dependent rRNA catabolic process"/>
    <property type="evidence" value="ECO:0007669"/>
    <property type="project" value="TreeGrafter"/>
</dbReference>
<accession>A0AAD5SH55</accession>
<dbReference type="PANTHER" id="PTHR11097:SF9">
    <property type="entry name" value="EXOSOME COMPLEX COMPONENT RRP43"/>
    <property type="match status" value="1"/>
</dbReference>
<dbReference type="Pfam" id="PF01138">
    <property type="entry name" value="RNase_PH"/>
    <property type="match status" value="1"/>
</dbReference>
<dbReference type="AlphaFoldDB" id="A0AAD5SH55"/>
<organism evidence="12 13">
    <name type="scientific">Rhizophlyctis rosea</name>
    <dbReference type="NCBI Taxonomy" id="64517"/>
    <lineage>
        <taxon>Eukaryota</taxon>
        <taxon>Fungi</taxon>
        <taxon>Fungi incertae sedis</taxon>
        <taxon>Chytridiomycota</taxon>
        <taxon>Chytridiomycota incertae sedis</taxon>
        <taxon>Chytridiomycetes</taxon>
        <taxon>Rhizophlyctidales</taxon>
        <taxon>Rhizophlyctidaceae</taxon>
        <taxon>Rhizophlyctis</taxon>
    </lineage>
</organism>
<dbReference type="InterPro" id="IPR027408">
    <property type="entry name" value="PNPase/RNase_PH_dom_sf"/>
</dbReference>
<comment type="caution">
    <text evidence="12">The sequence shown here is derived from an EMBL/GenBank/DDBJ whole genome shotgun (WGS) entry which is preliminary data.</text>
</comment>
<dbReference type="InterPro" id="IPR033196">
    <property type="entry name" value="Rrp43"/>
</dbReference>
<evidence type="ECO:0000256" key="2">
    <source>
        <dbReference type="ARBA" id="ARBA00004604"/>
    </source>
</evidence>